<dbReference type="InterPro" id="IPR036291">
    <property type="entry name" value="NAD(P)-bd_dom_sf"/>
</dbReference>
<dbReference type="PROSITE" id="PS00061">
    <property type="entry name" value="ADH_SHORT"/>
    <property type="match status" value="1"/>
</dbReference>
<accession>A0A4R5W620</accession>
<comment type="caution">
    <text evidence="3">The sequence shown here is derived from an EMBL/GenBank/DDBJ whole genome shotgun (WGS) entry which is preliminary data.</text>
</comment>
<organism evidence="3 4">
    <name type="scientific">Sapientia aquatica</name>
    <dbReference type="NCBI Taxonomy" id="1549640"/>
    <lineage>
        <taxon>Bacteria</taxon>
        <taxon>Pseudomonadati</taxon>
        <taxon>Pseudomonadota</taxon>
        <taxon>Betaproteobacteria</taxon>
        <taxon>Burkholderiales</taxon>
        <taxon>Oxalobacteraceae</taxon>
        <taxon>Sapientia</taxon>
    </lineage>
</organism>
<reference evidence="3 4" key="1">
    <citation type="submission" date="2019-03" db="EMBL/GenBank/DDBJ databases">
        <title>Sapientia aquatica gen. nov., sp. nov., isolated from a crater lake.</title>
        <authorList>
            <person name="Felfoldi T."/>
            <person name="Szabo A."/>
            <person name="Toth E."/>
            <person name="Schumann P."/>
            <person name="Keki Z."/>
            <person name="Marialigeti K."/>
            <person name="Mathe I."/>
        </authorList>
    </citation>
    <scope>NUCLEOTIDE SEQUENCE [LARGE SCALE GENOMIC DNA]</scope>
    <source>
        <strain evidence="3 4">SA-152</strain>
    </source>
</reference>
<protein>
    <submittedName>
        <fullName evidence="3">SDR family oxidoreductase</fullName>
    </submittedName>
</protein>
<dbReference type="GO" id="GO:0032787">
    <property type="term" value="P:monocarboxylic acid metabolic process"/>
    <property type="evidence" value="ECO:0007669"/>
    <property type="project" value="UniProtKB-ARBA"/>
</dbReference>
<proteinExistence type="inferred from homology"/>
<sequence>MNNLKAALKGKHALVTGASRGIGLSIAQALLQQGAKVTIAARNQSSLEQATEQLSAFGDVFSVVMDATNADSIAQAVSQAQAYFGAIAILVNNAGQAQSAPFLRTDLAQFDAMFDVNVRSVFMCSQAVLPKMLENSWGRIVNIASTAGLKGYSYVSSYCAAKHAVIGLTRSLAMEVASKGVTINAICPGYTETELVRDAISNIMRKTGRTEEQARAELSASNPQGKLIQPEQVASAVVYLCLPASSGINGQAIAIDGGETA</sequence>
<gene>
    <name evidence="3" type="ORF">E2I14_07125</name>
</gene>
<evidence type="ECO:0000313" key="4">
    <source>
        <dbReference type="Proteomes" id="UP000294829"/>
    </source>
</evidence>
<dbReference type="Pfam" id="PF00106">
    <property type="entry name" value="adh_short"/>
    <property type="match status" value="1"/>
</dbReference>
<evidence type="ECO:0000256" key="1">
    <source>
        <dbReference type="ARBA" id="ARBA00006484"/>
    </source>
</evidence>
<dbReference type="InterPro" id="IPR020904">
    <property type="entry name" value="Sc_DH/Rdtase_CS"/>
</dbReference>
<name>A0A4R5W620_9BURK</name>
<evidence type="ECO:0000313" key="3">
    <source>
        <dbReference type="EMBL" id="TDK67516.1"/>
    </source>
</evidence>
<evidence type="ECO:0000256" key="2">
    <source>
        <dbReference type="RuleBase" id="RU000363"/>
    </source>
</evidence>
<dbReference type="FunFam" id="3.40.50.720:FF:000084">
    <property type="entry name" value="Short-chain dehydrogenase reductase"/>
    <property type="match status" value="1"/>
</dbReference>
<dbReference type="Gene3D" id="3.40.50.720">
    <property type="entry name" value="NAD(P)-binding Rossmann-like Domain"/>
    <property type="match status" value="1"/>
</dbReference>
<dbReference type="InterPro" id="IPR002347">
    <property type="entry name" value="SDR_fam"/>
</dbReference>
<dbReference type="CDD" id="cd05233">
    <property type="entry name" value="SDR_c"/>
    <property type="match status" value="1"/>
</dbReference>
<dbReference type="AlphaFoldDB" id="A0A4R5W620"/>
<dbReference type="PRINTS" id="PR00080">
    <property type="entry name" value="SDRFAMILY"/>
</dbReference>
<dbReference type="SUPFAM" id="SSF51735">
    <property type="entry name" value="NAD(P)-binding Rossmann-fold domains"/>
    <property type="match status" value="1"/>
</dbReference>
<dbReference type="InterPro" id="IPR050259">
    <property type="entry name" value="SDR"/>
</dbReference>
<dbReference type="EMBL" id="SMYL01000002">
    <property type="protein sequence ID" value="TDK67516.1"/>
    <property type="molecule type" value="Genomic_DNA"/>
</dbReference>
<dbReference type="Proteomes" id="UP000294829">
    <property type="component" value="Unassembled WGS sequence"/>
</dbReference>
<comment type="similarity">
    <text evidence="1 2">Belongs to the short-chain dehydrogenases/reductases (SDR) family.</text>
</comment>
<dbReference type="PRINTS" id="PR00081">
    <property type="entry name" value="GDHRDH"/>
</dbReference>
<keyword evidence="4" id="KW-1185">Reference proteome</keyword>
<dbReference type="OrthoDB" id="9786435at2"/>
<dbReference type="RefSeq" id="WP_133326843.1">
    <property type="nucleotide sequence ID" value="NZ_SMYL01000002.1"/>
</dbReference>
<dbReference type="NCBIfam" id="NF005559">
    <property type="entry name" value="PRK07231.1"/>
    <property type="match status" value="1"/>
</dbReference>
<dbReference type="PANTHER" id="PTHR42879">
    <property type="entry name" value="3-OXOACYL-(ACYL-CARRIER-PROTEIN) REDUCTASE"/>
    <property type="match status" value="1"/>
</dbReference>
<dbReference type="PANTHER" id="PTHR42879:SF2">
    <property type="entry name" value="3-OXOACYL-[ACYL-CARRIER-PROTEIN] REDUCTASE FABG"/>
    <property type="match status" value="1"/>
</dbReference>